<feature type="domain" description="DUF4985" evidence="3">
    <location>
        <begin position="420"/>
        <end position="531"/>
    </location>
</feature>
<dbReference type="Pfam" id="PF16373">
    <property type="entry name" value="DUF4985"/>
    <property type="match status" value="1"/>
</dbReference>
<gene>
    <name evidence="4" type="ORF">FLK61_40330</name>
</gene>
<evidence type="ECO:0000259" key="2">
    <source>
        <dbReference type="Pfam" id="PF02638"/>
    </source>
</evidence>
<dbReference type="InterPro" id="IPR052177">
    <property type="entry name" value="Divisome_Glycosyl_Hydrolase"/>
</dbReference>
<evidence type="ECO:0000256" key="1">
    <source>
        <dbReference type="ARBA" id="ARBA00022729"/>
    </source>
</evidence>
<dbReference type="RefSeq" id="WP_176010821.1">
    <property type="nucleotide sequence ID" value="NZ_CP041372.2"/>
</dbReference>
<dbReference type="InterPro" id="IPR017853">
    <property type="entry name" value="GH"/>
</dbReference>
<dbReference type="Gene3D" id="3.20.20.80">
    <property type="entry name" value="Glycosidases"/>
    <property type="match status" value="2"/>
</dbReference>
<reference evidence="5" key="1">
    <citation type="submission" date="2019-07" db="EMBL/GenBank/DDBJ databases">
        <title>Bacillus alkalisoli sp. nov. isolated from saline soil.</title>
        <authorList>
            <person name="Sun J.-Q."/>
            <person name="Xu L."/>
        </authorList>
    </citation>
    <scope>NUCLEOTIDE SEQUENCE [LARGE SCALE GENOMIC DNA]</scope>
    <source>
        <strain evidence="5">M4U3P1</strain>
    </source>
</reference>
<proteinExistence type="predicted"/>
<evidence type="ECO:0000313" key="4">
    <source>
        <dbReference type="EMBL" id="QKS72854.1"/>
    </source>
</evidence>
<keyword evidence="4" id="KW-0378">Hydrolase</keyword>
<dbReference type="KEGG" id="psua:FLK61_40330"/>
<dbReference type="SUPFAM" id="SSF51445">
    <property type="entry name" value="(Trans)glycosidases"/>
    <property type="match status" value="1"/>
</dbReference>
<protein>
    <submittedName>
        <fullName evidence="4">Family 10 glycosylhydrolase</fullName>
    </submittedName>
</protein>
<evidence type="ECO:0000313" key="5">
    <source>
        <dbReference type="Proteomes" id="UP000318138"/>
    </source>
</evidence>
<name>A0A859FJ04_9BACI</name>
<dbReference type="Proteomes" id="UP000318138">
    <property type="component" value="Chromosome"/>
</dbReference>
<feature type="domain" description="Glycosyl hydrolase-like 10" evidence="2">
    <location>
        <begin position="56"/>
        <end position="135"/>
    </location>
</feature>
<dbReference type="Pfam" id="PF02638">
    <property type="entry name" value="GHL10"/>
    <property type="match status" value="2"/>
</dbReference>
<dbReference type="EMBL" id="CP041372">
    <property type="protein sequence ID" value="QKS72854.1"/>
    <property type="molecule type" value="Genomic_DNA"/>
</dbReference>
<organism evidence="4 5">
    <name type="scientific">Paenalkalicoccus suaedae</name>
    <dbReference type="NCBI Taxonomy" id="2592382"/>
    <lineage>
        <taxon>Bacteria</taxon>
        <taxon>Bacillati</taxon>
        <taxon>Bacillota</taxon>
        <taxon>Bacilli</taxon>
        <taxon>Bacillales</taxon>
        <taxon>Bacillaceae</taxon>
        <taxon>Paenalkalicoccus</taxon>
    </lineage>
</organism>
<dbReference type="PANTHER" id="PTHR43405">
    <property type="entry name" value="GLYCOSYL HYDROLASE DIGH"/>
    <property type="match status" value="1"/>
</dbReference>
<accession>A0A859FJ04</accession>
<dbReference type="InterPro" id="IPR032280">
    <property type="entry name" value="DUF4985"/>
</dbReference>
<keyword evidence="1" id="KW-0732">Signal</keyword>
<keyword evidence="5" id="KW-1185">Reference proteome</keyword>
<dbReference type="GO" id="GO:0016787">
    <property type="term" value="F:hydrolase activity"/>
    <property type="evidence" value="ECO:0007669"/>
    <property type="project" value="UniProtKB-KW"/>
</dbReference>
<feature type="domain" description="Glycosyl hydrolase-like 10" evidence="2">
    <location>
        <begin position="269"/>
        <end position="413"/>
    </location>
</feature>
<sequence>MKKAWIFVMTLLLVFVTWVPSTYANSGQSNAVNGIVNNPNMKARILWYDLSANLFALDTREKVEEIVEKTANANIETIILDVKNPSGFVAYDSDIAPHVGTSVNPRYQGYDPEYDLMATVIDVAKDYDLEVHASINVFSEGSTVYREGPAFDNPDWQTTLYQPVRFLELASGETRQLTAINAQRGDNQLVLYSPDAYEVSPANRWGVEVQVTDGVVTEISDRANTGAPALAVPENGYVLSGHGIEAQWLRDNLSVGTELTADNMETRLIKAEEGTSPSTFVNPINQDVQQYELSLLEEIITNYDVDGVVLDRARYNNIFADFSEESRVAFEAWLGESVPNFPEDIYTFEFDGNDALTVPGTYYKEWIEWRASNIQDFFAQAENLVHSLDNDVLFSTYVGAWYQDYYNEGVNWASRHYEPDYDWASDSYHTTGYAELLDFIMVGTYFEDVTKEDGILNRDNPDYSVEGSAEIAMEVVNNATFVYGSLYLLQYQNDPERFREAIRMDLELTHGIMLFDLVYLEMYDWWHIVEEELAQPKRTPHQIPGLLKQLRKDR</sequence>
<dbReference type="InterPro" id="IPR003790">
    <property type="entry name" value="GHL10"/>
</dbReference>
<dbReference type="PANTHER" id="PTHR43405:SF1">
    <property type="entry name" value="GLYCOSYL HYDROLASE DIGH"/>
    <property type="match status" value="1"/>
</dbReference>
<evidence type="ECO:0000259" key="3">
    <source>
        <dbReference type="Pfam" id="PF16373"/>
    </source>
</evidence>
<dbReference type="AlphaFoldDB" id="A0A859FJ04"/>